<dbReference type="Pfam" id="PF00037">
    <property type="entry name" value="Fer4"/>
    <property type="match status" value="1"/>
</dbReference>
<feature type="domain" description="4Fe-4S ferredoxin-type" evidence="5">
    <location>
        <begin position="28"/>
        <end position="57"/>
    </location>
</feature>
<dbReference type="GO" id="GO:0051539">
    <property type="term" value="F:4 iron, 4 sulfur cluster binding"/>
    <property type="evidence" value="ECO:0007669"/>
    <property type="project" value="UniProtKB-KW"/>
</dbReference>
<dbReference type="InterPro" id="IPR017900">
    <property type="entry name" value="4Fe4S_Fe_S_CS"/>
</dbReference>
<accession>A0A6N8U6G8</accession>
<dbReference type="SUPFAM" id="SSF54862">
    <property type="entry name" value="4Fe-4S ferredoxins"/>
    <property type="match status" value="1"/>
</dbReference>
<dbReference type="InterPro" id="IPR050572">
    <property type="entry name" value="Fe-S_Ferredoxin"/>
</dbReference>
<dbReference type="Gene3D" id="3.30.70.20">
    <property type="match status" value="1"/>
</dbReference>
<dbReference type="RefSeq" id="WP_160625371.1">
    <property type="nucleotide sequence ID" value="NZ_WUUQ01000002.1"/>
</dbReference>
<dbReference type="InterPro" id="IPR017896">
    <property type="entry name" value="4Fe4S_Fe-S-bd"/>
</dbReference>
<evidence type="ECO:0000313" key="7">
    <source>
        <dbReference type="Proteomes" id="UP000434036"/>
    </source>
</evidence>
<dbReference type="PANTHER" id="PTHR43687:SF1">
    <property type="entry name" value="FERREDOXIN III"/>
    <property type="match status" value="1"/>
</dbReference>
<dbReference type="Proteomes" id="UP000434036">
    <property type="component" value="Unassembled WGS sequence"/>
</dbReference>
<reference evidence="6 7" key="1">
    <citation type="submission" date="2019-12" db="EMBL/GenBank/DDBJ databases">
        <authorList>
            <person name="Yang R."/>
        </authorList>
    </citation>
    <scope>NUCLEOTIDE SEQUENCE [LARGE SCALE GENOMIC DNA]</scope>
    <source>
        <strain evidence="6 7">DONG20-135</strain>
    </source>
</reference>
<dbReference type="EMBL" id="WUUQ01000002">
    <property type="protein sequence ID" value="MXQ73430.1"/>
    <property type="molecule type" value="Genomic_DNA"/>
</dbReference>
<keyword evidence="3" id="KW-0408">Iron</keyword>
<dbReference type="AlphaFoldDB" id="A0A6N8U6G8"/>
<dbReference type="PROSITE" id="PS00198">
    <property type="entry name" value="4FE4S_FER_1"/>
    <property type="match status" value="1"/>
</dbReference>
<evidence type="ECO:0000256" key="3">
    <source>
        <dbReference type="ARBA" id="ARBA00023004"/>
    </source>
</evidence>
<name>A0A6N8U6G8_9FIRM</name>
<dbReference type="PANTHER" id="PTHR43687">
    <property type="entry name" value="ADENYLYLSULFATE REDUCTASE, BETA SUBUNIT"/>
    <property type="match status" value="1"/>
</dbReference>
<keyword evidence="1" id="KW-0004">4Fe-4S</keyword>
<evidence type="ECO:0000313" key="6">
    <source>
        <dbReference type="EMBL" id="MXQ73430.1"/>
    </source>
</evidence>
<dbReference type="PROSITE" id="PS51379">
    <property type="entry name" value="4FE4S_FER_2"/>
    <property type="match status" value="1"/>
</dbReference>
<sequence length="163" mass="17918">MFAVRTIRLCTKDCLCLYVCPTGASDTENGQIDWSKCIGCGLCAKACPSHAISMVPEKYPAQQKKSEAVENTLNALIESTVKQEAVAGYIAHTSKDPILSQFATALKTSNRLMSEDLFREAGYMLPQSKNAHAFLRSLLDDPESDFPVAIVKTLLDKIEQNEN</sequence>
<organism evidence="6 7">
    <name type="scientific">Copranaerobaculum intestinale</name>
    <dbReference type="NCBI Taxonomy" id="2692629"/>
    <lineage>
        <taxon>Bacteria</taxon>
        <taxon>Bacillati</taxon>
        <taxon>Bacillota</taxon>
        <taxon>Erysipelotrichia</taxon>
        <taxon>Erysipelotrichales</taxon>
        <taxon>Erysipelotrichaceae</taxon>
        <taxon>Copranaerobaculum</taxon>
    </lineage>
</organism>
<evidence type="ECO:0000259" key="5">
    <source>
        <dbReference type="PROSITE" id="PS51379"/>
    </source>
</evidence>
<dbReference type="GO" id="GO:0046872">
    <property type="term" value="F:metal ion binding"/>
    <property type="evidence" value="ECO:0007669"/>
    <property type="project" value="UniProtKB-KW"/>
</dbReference>
<evidence type="ECO:0000256" key="2">
    <source>
        <dbReference type="ARBA" id="ARBA00022723"/>
    </source>
</evidence>
<protein>
    <submittedName>
        <fullName evidence="6">4Fe-4S dicluster domain-containing protein</fullName>
    </submittedName>
</protein>
<keyword evidence="2" id="KW-0479">Metal-binding</keyword>
<reference evidence="6 7" key="2">
    <citation type="submission" date="2020-01" db="EMBL/GenBank/DDBJ databases">
        <title>Clostridiaceae sp. nov. isolated from the gut of human by culturomics.</title>
        <authorList>
            <person name="Chang Y."/>
        </authorList>
    </citation>
    <scope>NUCLEOTIDE SEQUENCE [LARGE SCALE GENOMIC DNA]</scope>
    <source>
        <strain evidence="6 7">DONG20-135</strain>
    </source>
</reference>
<keyword evidence="7" id="KW-1185">Reference proteome</keyword>
<evidence type="ECO:0000256" key="1">
    <source>
        <dbReference type="ARBA" id="ARBA00022485"/>
    </source>
</evidence>
<gene>
    <name evidence="6" type="ORF">GSF08_05735</name>
</gene>
<proteinExistence type="predicted"/>
<comment type="caution">
    <text evidence="6">The sequence shown here is derived from an EMBL/GenBank/DDBJ whole genome shotgun (WGS) entry which is preliminary data.</text>
</comment>
<keyword evidence="4" id="KW-0411">Iron-sulfur</keyword>
<evidence type="ECO:0000256" key="4">
    <source>
        <dbReference type="ARBA" id="ARBA00023014"/>
    </source>
</evidence>